<dbReference type="InterPro" id="IPR021789">
    <property type="entry name" value="KHA_dom"/>
</dbReference>
<name>A0AAV3Q1M8_LITER</name>
<dbReference type="Pfam" id="PF11834">
    <property type="entry name" value="KHA"/>
    <property type="match status" value="1"/>
</dbReference>
<comment type="caution">
    <text evidence="3">The sequence shown here is derived from an EMBL/GenBank/DDBJ whole genome shotgun (WGS) entry which is preliminary data.</text>
</comment>
<dbReference type="Proteomes" id="UP001454036">
    <property type="component" value="Unassembled WGS sequence"/>
</dbReference>
<dbReference type="PROSITE" id="PS51490">
    <property type="entry name" value="KHA"/>
    <property type="match status" value="1"/>
</dbReference>
<feature type="region of interest" description="Disordered" evidence="1">
    <location>
        <begin position="1"/>
        <end position="27"/>
    </location>
</feature>
<protein>
    <recommendedName>
        <fullName evidence="2">KHA domain-containing protein</fullName>
    </recommendedName>
</protein>
<evidence type="ECO:0000259" key="2">
    <source>
        <dbReference type="PROSITE" id="PS51490"/>
    </source>
</evidence>
<accession>A0AAV3Q1M8</accession>
<organism evidence="3 4">
    <name type="scientific">Lithospermum erythrorhizon</name>
    <name type="common">Purple gromwell</name>
    <name type="synonym">Lithospermum officinale var. erythrorhizon</name>
    <dbReference type="NCBI Taxonomy" id="34254"/>
    <lineage>
        <taxon>Eukaryota</taxon>
        <taxon>Viridiplantae</taxon>
        <taxon>Streptophyta</taxon>
        <taxon>Embryophyta</taxon>
        <taxon>Tracheophyta</taxon>
        <taxon>Spermatophyta</taxon>
        <taxon>Magnoliopsida</taxon>
        <taxon>eudicotyledons</taxon>
        <taxon>Gunneridae</taxon>
        <taxon>Pentapetalae</taxon>
        <taxon>asterids</taxon>
        <taxon>lamiids</taxon>
        <taxon>Boraginales</taxon>
        <taxon>Boraginaceae</taxon>
        <taxon>Boraginoideae</taxon>
        <taxon>Lithospermeae</taxon>
        <taxon>Lithospermum</taxon>
    </lineage>
</organism>
<proteinExistence type="predicted"/>
<reference evidence="3 4" key="1">
    <citation type="submission" date="2024-01" db="EMBL/GenBank/DDBJ databases">
        <title>The complete chloroplast genome sequence of Lithospermum erythrorhizon: insights into the phylogenetic relationship among Boraginaceae species and the maternal lineages of purple gromwells.</title>
        <authorList>
            <person name="Okada T."/>
            <person name="Watanabe K."/>
        </authorList>
    </citation>
    <scope>NUCLEOTIDE SEQUENCE [LARGE SCALE GENOMIC DNA]</scope>
</reference>
<feature type="domain" description="KHA" evidence="2">
    <location>
        <begin position="71"/>
        <end position="150"/>
    </location>
</feature>
<dbReference type="EMBL" id="BAABME010003037">
    <property type="protein sequence ID" value="GAA0157141.1"/>
    <property type="molecule type" value="Genomic_DNA"/>
</dbReference>
<sequence>MISPSSQDGSSSFKEGSGSWVQSRGRSRTNNFNNSLFGILSAASSNASAGVLSSPQDQSSTVPTTKNYVARVTISWPEKSDSAGKLVIVPGSFQELFEIGSKKYGSFPAKVLIKEGAEVDSIELIRDGDYLVFSSNGESVRNYWPLTNIV</sequence>
<keyword evidence="4" id="KW-1185">Reference proteome</keyword>
<evidence type="ECO:0000313" key="3">
    <source>
        <dbReference type="EMBL" id="GAA0157141.1"/>
    </source>
</evidence>
<dbReference type="AlphaFoldDB" id="A0AAV3Q1M8"/>
<evidence type="ECO:0000313" key="4">
    <source>
        <dbReference type="Proteomes" id="UP001454036"/>
    </source>
</evidence>
<gene>
    <name evidence="3" type="ORF">LIER_14470</name>
</gene>
<evidence type="ECO:0000256" key="1">
    <source>
        <dbReference type="SAM" id="MobiDB-lite"/>
    </source>
</evidence>